<sequence length="654" mass="76382">MMIRWILGATARSMSILSPKLVLGCLERRPPLIHVVMFNYNRKATYDQLLHFQLRTLHQCKRRTSAEQNGSLSFGKVSPDIAYWANGILPVYQNSDFNFQNLKLYEKNTIKDFGSLTYRDVFSRVRYLVVQQYICHDLLKHILADATETFHTHSWSPDSIAQIMYCAFVVGNMEMSLFKDIEIHMLSDSQIYNAKQNIMLLKACIRCRKNFSVILLQKIWDSFNSFNFGLCYPKEARFLQSAFISYMACLPLKEFEKVFQDEEFLLLAFEYTKRIMEEADTIEMSEICCYIKLLKRARFYHRPLLDKVVWYINREQMGKRLRDDRNLRVRRKDLANICWALASSGMKGKNVRLCFENLQQMYDQHSSEDKINSYIVTSNGPGEHENHELKNIDMSRMIMLAAYTVAGIFHYDLIDSVLRDEIAENCLVNSRLDPLMTQTERLLLIQACVDLECPDYKGSKLSPAMVETLRTEYNLHNRLPPIPFKTRATHSAIKKIFPEEENVFHFNDRLLCLDDVVDFRYDKEKGFVPFTPMSHEELQLDTESTTKRIAIVVARANRVSVNGGKCLGWFLLQLRLLKKLKYTVIRIPYKVMSKKEVHQLIVKELNGVLTGKSFRDFRNSAQRDSEPGDSLFLEMIPDIETKSREDILKKLCKS</sequence>
<dbReference type="OrthoDB" id="9985850at2759"/>
<organism evidence="1 2">
    <name type="scientific">Mizuhopecten yessoensis</name>
    <name type="common">Japanese scallop</name>
    <name type="synonym">Patinopecten yessoensis</name>
    <dbReference type="NCBI Taxonomy" id="6573"/>
    <lineage>
        <taxon>Eukaryota</taxon>
        <taxon>Metazoa</taxon>
        <taxon>Spiralia</taxon>
        <taxon>Lophotrochozoa</taxon>
        <taxon>Mollusca</taxon>
        <taxon>Bivalvia</taxon>
        <taxon>Autobranchia</taxon>
        <taxon>Pteriomorphia</taxon>
        <taxon>Pectinida</taxon>
        <taxon>Pectinoidea</taxon>
        <taxon>Pectinidae</taxon>
        <taxon>Mizuhopecten</taxon>
    </lineage>
</organism>
<evidence type="ECO:0008006" key="3">
    <source>
        <dbReference type="Google" id="ProtNLM"/>
    </source>
</evidence>
<evidence type="ECO:0000313" key="1">
    <source>
        <dbReference type="EMBL" id="OWF46708.1"/>
    </source>
</evidence>
<dbReference type="Proteomes" id="UP000242188">
    <property type="component" value="Unassembled WGS sequence"/>
</dbReference>
<evidence type="ECO:0000313" key="2">
    <source>
        <dbReference type="Proteomes" id="UP000242188"/>
    </source>
</evidence>
<protein>
    <recommendedName>
        <fullName evidence="3">FAST kinase domain-containing protein 5</fullName>
    </recommendedName>
</protein>
<name>A0A210QDD9_MIZYE</name>
<reference evidence="1 2" key="1">
    <citation type="journal article" date="2017" name="Nat. Ecol. Evol.">
        <title>Scallop genome provides insights into evolution of bilaterian karyotype and development.</title>
        <authorList>
            <person name="Wang S."/>
            <person name="Zhang J."/>
            <person name="Jiao W."/>
            <person name="Li J."/>
            <person name="Xun X."/>
            <person name="Sun Y."/>
            <person name="Guo X."/>
            <person name="Huan P."/>
            <person name="Dong B."/>
            <person name="Zhang L."/>
            <person name="Hu X."/>
            <person name="Sun X."/>
            <person name="Wang J."/>
            <person name="Zhao C."/>
            <person name="Wang Y."/>
            <person name="Wang D."/>
            <person name="Huang X."/>
            <person name="Wang R."/>
            <person name="Lv J."/>
            <person name="Li Y."/>
            <person name="Zhang Z."/>
            <person name="Liu B."/>
            <person name="Lu W."/>
            <person name="Hui Y."/>
            <person name="Liang J."/>
            <person name="Zhou Z."/>
            <person name="Hou R."/>
            <person name="Li X."/>
            <person name="Liu Y."/>
            <person name="Li H."/>
            <person name="Ning X."/>
            <person name="Lin Y."/>
            <person name="Zhao L."/>
            <person name="Xing Q."/>
            <person name="Dou J."/>
            <person name="Li Y."/>
            <person name="Mao J."/>
            <person name="Guo H."/>
            <person name="Dou H."/>
            <person name="Li T."/>
            <person name="Mu C."/>
            <person name="Jiang W."/>
            <person name="Fu Q."/>
            <person name="Fu X."/>
            <person name="Miao Y."/>
            <person name="Liu J."/>
            <person name="Yu Q."/>
            <person name="Li R."/>
            <person name="Liao H."/>
            <person name="Li X."/>
            <person name="Kong Y."/>
            <person name="Jiang Z."/>
            <person name="Chourrout D."/>
            <person name="Li R."/>
            <person name="Bao Z."/>
        </authorList>
    </citation>
    <scope>NUCLEOTIDE SEQUENCE [LARGE SCALE GENOMIC DNA]</scope>
    <source>
        <strain evidence="1 2">PY_sf001</strain>
    </source>
</reference>
<keyword evidence="2" id="KW-1185">Reference proteome</keyword>
<dbReference type="AlphaFoldDB" id="A0A210QDD9"/>
<accession>A0A210QDD9</accession>
<proteinExistence type="predicted"/>
<dbReference type="EMBL" id="NEDP02004099">
    <property type="protein sequence ID" value="OWF46708.1"/>
    <property type="molecule type" value="Genomic_DNA"/>
</dbReference>
<gene>
    <name evidence="1" type="ORF">KP79_PYT21205</name>
</gene>
<comment type="caution">
    <text evidence="1">The sequence shown here is derived from an EMBL/GenBank/DDBJ whole genome shotgun (WGS) entry which is preliminary data.</text>
</comment>